<dbReference type="AlphaFoldDB" id="R7GVN1"/>
<evidence type="ECO:0000256" key="2">
    <source>
        <dbReference type="ARBA" id="ARBA00009948"/>
    </source>
</evidence>
<evidence type="ECO:0000256" key="1">
    <source>
        <dbReference type="ARBA" id="ARBA00004811"/>
    </source>
</evidence>
<comment type="subcellular location">
    <subcellularLocation>
        <location evidence="7">Cytoplasm</location>
    </subcellularLocation>
</comment>
<feature type="binding site" evidence="7">
    <location>
        <position position="145"/>
    </location>
    <ligand>
        <name>3-phosphoshikimate</name>
        <dbReference type="ChEBI" id="CHEBI:145989"/>
    </ligand>
</feature>
<proteinExistence type="inferred from homology"/>
<feature type="binding site" evidence="7">
    <location>
        <position position="323"/>
    </location>
    <ligand>
        <name>3-phosphoshikimate</name>
        <dbReference type="ChEBI" id="CHEBI:145989"/>
    </ligand>
</feature>
<comment type="similarity">
    <text evidence="2 7">Belongs to the EPSP synthase family.</text>
</comment>
<evidence type="ECO:0000256" key="6">
    <source>
        <dbReference type="ARBA" id="ARBA00044633"/>
    </source>
</evidence>
<feature type="binding site" evidence="7">
    <location>
        <position position="21"/>
    </location>
    <ligand>
        <name>3-phosphoshikimate</name>
        <dbReference type="ChEBI" id="CHEBI:145989"/>
    </ligand>
</feature>
<dbReference type="EMBL" id="CBIT010000075">
    <property type="protein sequence ID" value="CDE31151.1"/>
    <property type="molecule type" value="Genomic_DNA"/>
</dbReference>
<dbReference type="STRING" id="1263103.BN741_00958"/>
<feature type="binding site" evidence="7">
    <location>
        <position position="22"/>
    </location>
    <ligand>
        <name>3-phosphoshikimate</name>
        <dbReference type="ChEBI" id="CHEBI:145989"/>
    </ligand>
</feature>
<dbReference type="HAMAP" id="MF_00210">
    <property type="entry name" value="EPSP_synth"/>
    <property type="match status" value="1"/>
</dbReference>
<dbReference type="GO" id="GO:0009423">
    <property type="term" value="P:chorismate biosynthetic process"/>
    <property type="evidence" value="ECO:0007669"/>
    <property type="project" value="UniProtKB-UniRule"/>
</dbReference>
<feature type="binding site" evidence="7">
    <location>
        <position position="296"/>
    </location>
    <ligand>
        <name>3-phosphoshikimate</name>
        <dbReference type="ChEBI" id="CHEBI:145989"/>
    </ligand>
</feature>
<comment type="caution">
    <text evidence="7">Lacks conserved residue(s) required for the propagation of feature annotation.</text>
</comment>
<keyword evidence="3 7" id="KW-0028">Amino-acid biosynthesis</keyword>
<organism evidence="9 10">
    <name type="scientific">Leyella stercorea CAG:629</name>
    <dbReference type="NCBI Taxonomy" id="1263103"/>
    <lineage>
        <taxon>Bacteria</taxon>
        <taxon>Pseudomonadati</taxon>
        <taxon>Bacteroidota</taxon>
        <taxon>Bacteroidia</taxon>
        <taxon>Bacteroidales</taxon>
        <taxon>Prevotellaceae</taxon>
        <taxon>Leyella</taxon>
    </lineage>
</organism>
<feature type="binding site" evidence="7">
    <location>
        <position position="396"/>
    </location>
    <ligand>
        <name>phosphoenolpyruvate</name>
        <dbReference type="ChEBI" id="CHEBI:58702"/>
    </ligand>
</feature>
<dbReference type="RefSeq" id="WP_022430183.1">
    <property type="nucleotide sequence ID" value="NZ_FR899234.1"/>
</dbReference>
<evidence type="ECO:0000259" key="8">
    <source>
        <dbReference type="Pfam" id="PF00275"/>
    </source>
</evidence>
<name>R7GVN1_9BACT</name>
<feature type="binding site" evidence="7">
    <location>
        <position position="327"/>
    </location>
    <ligand>
        <name>phosphoenolpyruvate</name>
        <dbReference type="ChEBI" id="CHEBI:58702"/>
    </ligand>
</feature>
<dbReference type="SUPFAM" id="SSF55205">
    <property type="entry name" value="EPT/RTPC-like"/>
    <property type="match status" value="1"/>
</dbReference>
<dbReference type="GO" id="GO:0009073">
    <property type="term" value="P:aromatic amino acid family biosynthetic process"/>
    <property type="evidence" value="ECO:0007669"/>
    <property type="project" value="UniProtKB-KW"/>
</dbReference>
<gene>
    <name evidence="7" type="primary">aroA</name>
    <name evidence="9" type="ORF">BN741_00958</name>
</gene>
<dbReference type="GO" id="GO:0005737">
    <property type="term" value="C:cytoplasm"/>
    <property type="evidence" value="ECO:0007669"/>
    <property type="project" value="UniProtKB-SubCell"/>
</dbReference>
<dbReference type="GO" id="GO:0008652">
    <property type="term" value="P:amino acid biosynthetic process"/>
    <property type="evidence" value="ECO:0007669"/>
    <property type="project" value="UniProtKB-KW"/>
</dbReference>
<comment type="function">
    <text evidence="7">Catalyzes the transfer of the enolpyruvyl moiety of phosphoenolpyruvate (PEP) to the 5-hydroxyl of shikimate-3-phosphate (S3P) to produce enolpyruvyl shikimate-3-phosphate and inorganic phosphate.</text>
</comment>
<feature type="binding site" evidence="7">
    <location>
        <position position="26"/>
    </location>
    <ligand>
        <name>3-phosphoshikimate</name>
        <dbReference type="ChEBI" id="CHEBI:145989"/>
    </ligand>
</feature>
<reference evidence="9" key="1">
    <citation type="submission" date="2012-11" db="EMBL/GenBank/DDBJ databases">
        <title>Dependencies among metagenomic species, viruses, plasmids and units of genetic variation.</title>
        <authorList>
            <person name="Nielsen H.B."/>
            <person name="Almeida M."/>
            <person name="Juncker A.S."/>
            <person name="Rasmussen S."/>
            <person name="Li J."/>
            <person name="Sunagawa S."/>
            <person name="Plichta D."/>
            <person name="Gautier L."/>
            <person name="Le Chatelier E."/>
            <person name="Peletier E."/>
            <person name="Bonde I."/>
            <person name="Nielsen T."/>
            <person name="Manichanh C."/>
            <person name="Arumugam M."/>
            <person name="Batto J."/>
            <person name="Santos M.B.Q.D."/>
            <person name="Blom N."/>
            <person name="Borruel N."/>
            <person name="Burgdorf K.S."/>
            <person name="Boumezbeur F."/>
            <person name="Casellas F."/>
            <person name="Dore J."/>
            <person name="Guarner F."/>
            <person name="Hansen T."/>
            <person name="Hildebrand F."/>
            <person name="Kaas R.S."/>
            <person name="Kennedy S."/>
            <person name="Kristiansen K."/>
            <person name="Kultima J.R."/>
            <person name="Leonard P."/>
            <person name="Levenez F."/>
            <person name="Lund O."/>
            <person name="Moumen B."/>
            <person name="Le Paslier D."/>
            <person name="Pons N."/>
            <person name="Pedersen O."/>
            <person name="Prifti E."/>
            <person name="Qin J."/>
            <person name="Raes J."/>
            <person name="Tap J."/>
            <person name="Tims S."/>
            <person name="Ussery D.W."/>
            <person name="Yamada T."/>
            <person name="MetaHit consortium"/>
            <person name="Renault P."/>
            <person name="Sicheritz-Ponten T."/>
            <person name="Bork P."/>
            <person name="Wang J."/>
            <person name="Brunak S."/>
            <person name="Ehrlich S.D."/>
        </authorList>
    </citation>
    <scope>NUCLEOTIDE SEQUENCE [LARGE SCALE GENOMIC DNA]</scope>
</reference>
<feature type="binding site" evidence="7">
    <location>
        <position position="97"/>
    </location>
    <ligand>
        <name>phosphoenolpyruvate</name>
        <dbReference type="ChEBI" id="CHEBI:58702"/>
    </ligand>
</feature>
<dbReference type="UniPathway" id="UPA00053">
    <property type="reaction ID" value="UER00089"/>
</dbReference>
<keyword evidence="4 7" id="KW-0808">Transferase</keyword>
<dbReference type="InterPro" id="IPR023193">
    <property type="entry name" value="EPSP_synthase_CS"/>
</dbReference>
<evidence type="ECO:0000256" key="4">
    <source>
        <dbReference type="ARBA" id="ARBA00022679"/>
    </source>
</evidence>
<comment type="caution">
    <text evidence="9">The sequence shown here is derived from an EMBL/GenBank/DDBJ whole genome shotgun (WGS) entry which is preliminary data.</text>
</comment>
<dbReference type="EC" id="2.5.1.19" evidence="7"/>
<evidence type="ECO:0000256" key="3">
    <source>
        <dbReference type="ARBA" id="ARBA00022605"/>
    </source>
</evidence>
<feature type="binding site" evidence="7">
    <location>
        <position position="371"/>
    </location>
    <ligand>
        <name>phosphoenolpyruvate</name>
        <dbReference type="ChEBI" id="CHEBI:58702"/>
    </ligand>
</feature>
<feature type="binding site" evidence="7">
    <location>
        <position position="143"/>
    </location>
    <ligand>
        <name>3-phosphoshikimate</name>
        <dbReference type="ChEBI" id="CHEBI:145989"/>
    </ligand>
</feature>
<dbReference type="PANTHER" id="PTHR21090">
    <property type="entry name" value="AROM/DEHYDROQUINATE SYNTHASE"/>
    <property type="match status" value="1"/>
</dbReference>
<dbReference type="InterPro" id="IPR001986">
    <property type="entry name" value="Enolpyruvate_Tfrase_dom"/>
</dbReference>
<protein>
    <recommendedName>
        <fullName evidence="7">3-phosphoshikimate 1-carboxyvinyltransferase</fullName>
        <ecNumber evidence="7">2.5.1.19</ecNumber>
    </recommendedName>
    <alternativeName>
        <fullName evidence="7">5-enolpyruvylshikimate-3-phosphate synthase</fullName>
        <shortName evidence="7">EPSP synthase</shortName>
        <shortName evidence="7">EPSPS</shortName>
    </alternativeName>
</protein>
<dbReference type="InterPro" id="IPR036968">
    <property type="entry name" value="Enolpyruvate_Tfrase_sf"/>
</dbReference>
<feature type="binding site" evidence="7">
    <location>
        <position position="21"/>
    </location>
    <ligand>
        <name>phosphoenolpyruvate</name>
        <dbReference type="ChEBI" id="CHEBI:58702"/>
    </ligand>
</feature>
<dbReference type="GO" id="GO:0003866">
    <property type="term" value="F:3-phosphoshikimate 1-carboxyvinyltransferase activity"/>
    <property type="evidence" value="ECO:0007669"/>
    <property type="project" value="UniProtKB-UniRule"/>
</dbReference>
<comment type="catalytic activity">
    <reaction evidence="6">
        <text>3-phosphoshikimate + phosphoenolpyruvate = 5-O-(1-carboxyvinyl)-3-phosphoshikimate + phosphate</text>
        <dbReference type="Rhea" id="RHEA:21256"/>
        <dbReference type="ChEBI" id="CHEBI:43474"/>
        <dbReference type="ChEBI" id="CHEBI:57701"/>
        <dbReference type="ChEBI" id="CHEBI:58702"/>
        <dbReference type="ChEBI" id="CHEBI:145989"/>
        <dbReference type="EC" id="2.5.1.19"/>
    </reaction>
    <physiologicalReaction direction="left-to-right" evidence="6">
        <dbReference type="Rhea" id="RHEA:21257"/>
    </physiologicalReaction>
</comment>
<dbReference type="Pfam" id="PF00275">
    <property type="entry name" value="EPSP_synthase"/>
    <property type="match status" value="2"/>
</dbReference>
<dbReference type="Gene3D" id="3.65.10.10">
    <property type="entry name" value="Enolpyruvate transferase domain"/>
    <property type="match status" value="3"/>
</dbReference>
<dbReference type="CDD" id="cd01556">
    <property type="entry name" value="EPSP_synthase"/>
    <property type="match status" value="1"/>
</dbReference>
<evidence type="ECO:0000256" key="7">
    <source>
        <dbReference type="HAMAP-Rule" id="MF_00210"/>
    </source>
</evidence>
<dbReference type="PROSITE" id="PS00885">
    <property type="entry name" value="EPSP_SYNTHASE_2"/>
    <property type="match status" value="1"/>
</dbReference>
<feature type="binding site" evidence="7">
    <location>
        <position position="144"/>
    </location>
    <ligand>
        <name>3-phosphoshikimate</name>
        <dbReference type="ChEBI" id="CHEBI:145989"/>
    </ligand>
</feature>
<dbReference type="PROSITE" id="PS00104">
    <property type="entry name" value="EPSP_SYNTHASE_1"/>
    <property type="match status" value="1"/>
</dbReference>
<keyword evidence="5 7" id="KW-0057">Aromatic amino acid biosynthesis</keyword>
<comment type="subunit">
    <text evidence="7">Monomer.</text>
</comment>
<dbReference type="Proteomes" id="UP000018072">
    <property type="component" value="Unassembled WGS sequence"/>
</dbReference>
<feature type="binding site" evidence="7">
    <location>
        <position position="171"/>
    </location>
    <ligand>
        <name>3-phosphoshikimate</name>
        <dbReference type="ChEBI" id="CHEBI:145989"/>
    </ligand>
</feature>
<evidence type="ECO:0000313" key="10">
    <source>
        <dbReference type="Proteomes" id="UP000018072"/>
    </source>
</evidence>
<feature type="active site" description="Proton acceptor" evidence="7">
    <location>
        <position position="296"/>
    </location>
</feature>
<dbReference type="PIRSF" id="PIRSF000505">
    <property type="entry name" value="EPSPS"/>
    <property type="match status" value="1"/>
</dbReference>
<comment type="pathway">
    <text evidence="1 7">Metabolic intermediate biosynthesis; chorismate biosynthesis; chorismate from D-erythrose 4-phosphate and phosphoenolpyruvate: step 6/7.</text>
</comment>
<evidence type="ECO:0000256" key="5">
    <source>
        <dbReference type="ARBA" id="ARBA00023141"/>
    </source>
</evidence>
<dbReference type="PANTHER" id="PTHR21090:SF5">
    <property type="entry name" value="PENTAFUNCTIONAL AROM POLYPEPTIDE"/>
    <property type="match status" value="1"/>
</dbReference>
<evidence type="ECO:0000313" key="9">
    <source>
        <dbReference type="EMBL" id="CDE31151.1"/>
    </source>
</evidence>
<feature type="binding site" evidence="7">
    <location>
        <position position="69"/>
    </location>
    <ligand>
        <name>phosphoenolpyruvate</name>
        <dbReference type="ChEBI" id="CHEBI:58702"/>
    </ligand>
</feature>
<feature type="domain" description="Enolpyruvate transferase" evidence="8">
    <location>
        <begin position="6"/>
        <end position="57"/>
    </location>
</feature>
<dbReference type="InterPro" id="IPR006264">
    <property type="entry name" value="EPSP_synthase"/>
</dbReference>
<sequence length="414" mass="46352">MQYTITAPQTINATIALPASKSISNRAIIIHALSCGDILPQNLSVCDDTEVIIDAMQRRPYEIDIKGAGTAMRFLTAYLAATPGEHVLTGTDRMKQRPIGILVNALRYLGADIEYLGEEGYPPLRIKGRTLEGGYIEVAGNISSQYISALLMIAPTLKNGLQLRITDGTISRPYIDLTLWMMREYGADADWSDADTITVNAKPYASREYTIESDWSAAAYWYEMLALRRSDESEVRFKGLMDASRQGDSIVKYIFSLLGVKTKFSEVEGERFPTVSIKSHPCMLPRLDYDFSSVPDLAQPVVVTCALRGIPFRFTGLATLRIKETDRIEALKRELRKLGYVLRDENGDTLVWDGTRCEPTLEPIDTYDDHRMAMAFAPAAIVFPGLRINEPQVVTKSYPQYWEDMQKAGFEVKG</sequence>
<keyword evidence="7" id="KW-0963">Cytoplasm</keyword>
<dbReference type="InterPro" id="IPR013792">
    <property type="entry name" value="RNA3'P_cycl/enolpyr_Trfase_a/b"/>
</dbReference>
<feature type="domain" description="Enolpyruvate transferase" evidence="8">
    <location>
        <begin position="61"/>
        <end position="405"/>
    </location>
</feature>
<accession>R7GVN1</accession>
<feature type="binding site" evidence="7">
    <location>
        <position position="145"/>
    </location>
    <ligand>
        <name>phosphoenolpyruvate</name>
        <dbReference type="ChEBI" id="CHEBI:58702"/>
    </ligand>
</feature>